<evidence type="ECO:0000313" key="2">
    <source>
        <dbReference type="EMBL" id="KAA8897626.1"/>
    </source>
</evidence>
<dbReference type="InParanoid" id="A0A5J5ENJ7"/>
<gene>
    <name evidence="2" type="ORF">FN846DRAFT_892990</name>
</gene>
<evidence type="ECO:0000256" key="1">
    <source>
        <dbReference type="SAM" id="MobiDB-lite"/>
    </source>
</evidence>
<dbReference type="Proteomes" id="UP000326924">
    <property type="component" value="Unassembled WGS sequence"/>
</dbReference>
<proteinExistence type="predicted"/>
<feature type="compositionally biased region" description="Basic and acidic residues" evidence="1">
    <location>
        <begin position="493"/>
        <end position="517"/>
    </location>
</feature>
<feature type="compositionally biased region" description="Acidic residues" evidence="1">
    <location>
        <begin position="477"/>
        <end position="492"/>
    </location>
</feature>
<comment type="caution">
    <text evidence="2">The sequence shown here is derived from an EMBL/GenBank/DDBJ whole genome shotgun (WGS) entry which is preliminary data.</text>
</comment>
<organism evidence="2 3">
    <name type="scientific">Sphaerosporella brunnea</name>
    <dbReference type="NCBI Taxonomy" id="1250544"/>
    <lineage>
        <taxon>Eukaryota</taxon>
        <taxon>Fungi</taxon>
        <taxon>Dikarya</taxon>
        <taxon>Ascomycota</taxon>
        <taxon>Pezizomycotina</taxon>
        <taxon>Pezizomycetes</taxon>
        <taxon>Pezizales</taxon>
        <taxon>Pyronemataceae</taxon>
        <taxon>Sphaerosporella</taxon>
    </lineage>
</organism>
<protein>
    <submittedName>
        <fullName evidence="2">Uncharacterized protein</fullName>
    </submittedName>
</protein>
<sequence>MSNGTTNTHRSEPKPDRMPLPCREQTVEPRLDRAVALQRRSYDTADGTLDQRLPPDSAQRIGDATHPVLSAPAAVSSRGRGGATTLRPPRGACDGLHQDLEPVLAPGADAGGVDCFSSGEAGPSVHRAAPARVHVLDDSSAVRSTGGDREQQSAVVGEAARCDAAGGAGGAGVAACWELCGDLSDGGGQQADGACVCADLGSQNVRSEERLGRYPQWAGQEIVESSGKEEGQTAYAEAAGEEDQSAREAVASLTWWMEIEIGEVDTSSESSVKCDVEKRYSIITYGGRTFWMSRPRTRHYISADLGYLTDRFVIEFLRGLQLPYRTMTRQGMSPADTSGILGPAIASRRFLVRHGAPEPVTDGIALDTELPPSYCVPYQDFAWSDRRLRDHMPTYEVIACSSPGLGGDLRAFIRFRDHYFYYDSTDGREAFICLGQSWSFAVKKIWDLEFLETDGLKVVNLEDVEQRGVEVLFEPLDYGEDNSDEDDDDEDDWNQHDRDPDDDSDKEHGNHHPRVSEADGDDGSVASDGDSVTAEPLFCLYRISCPTPAIRKDSESHKLFVHARYRADRRFPPAESSSKIRPYIASIVQPLAPQPSGYSRPAASAIRGLPAPSLISR</sequence>
<evidence type="ECO:0000313" key="3">
    <source>
        <dbReference type="Proteomes" id="UP000326924"/>
    </source>
</evidence>
<keyword evidence="3" id="KW-1185">Reference proteome</keyword>
<reference evidence="2 3" key="1">
    <citation type="submission" date="2019-09" db="EMBL/GenBank/DDBJ databases">
        <title>Draft genome of the ectomycorrhizal ascomycete Sphaerosporella brunnea.</title>
        <authorList>
            <consortium name="DOE Joint Genome Institute"/>
            <person name="Benucci G.M."/>
            <person name="Marozzi G."/>
            <person name="Antonielli L."/>
            <person name="Sanchez S."/>
            <person name="Marco P."/>
            <person name="Wang X."/>
            <person name="Falini L.B."/>
            <person name="Barry K."/>
            <person name="Haridas S."/>
            <person name="Lipzen A."/>
            <person name="Labutti K."/>
            <person name="Grigoriev I.V."/>
            <person name="Murat C."/>
            <person name="Martin F."/>
            <person name="Albertini E."/>
            <person name="Donnini D."/>
            <person name="Bonito G."/>
        </authorList>
    </citation>
    <scope>NUCLEOTIDE SEQUENCE [LARGE SCALE GENOMIC DNA]</scope>
    <source>
        <strain evidence="2 3">Sb_GMNB300</strain>
    </source>
</reference>
<feature type="region of interest" description="Disordered" evidence="1">
    <location>
        <begin position="1"/>
        <end position="65"/>
    </location>
</feature>
<dbReference type="EMBL" id="VXIS01000195">
    <property type="protein sequence ID" value="KAA8897626.1"/>
    <property type="molecule type" value="Genomic_DNA"/>
</dbReference>
<name>A0A5J5ENJ7_9PEZI</name>
<accession>A0A5J5ENJ7</accession>
<feature type="region of interest" description="Disordered" evidence="1">
    <location>
        <begin position="475"/>
        <end position="529"/>
    </location>
</feature>
<dbReference type="AlphaFoldDB" id="A0A5J5ENJ7"/>